<feature type="transmembrane region" description="Helical" evidence="5">
    <location>
        <begin position="417"/>
        <end position="435"/>
    </location>
</feature>
<feature type="transmembrane region" description="Helical" evidence="5">
    <location>
        <begin position="164"/>
        <end position="183"/>
    </location>
</feature>
<feature type="transmembrane region" description="Helical" evidence="5">
    <location>
        <begin position="466"/>
        <end position="485"/>
    </location>
</feature>
<feature type="transmembrane region" description="Helical" evidence="5">
    <location>
        <begin position="239"/>
        <end position="259"/>
    </location>
</feature>
<reference evidence="6" key="1">
    <citation type="submission" date="2022-02" db="EMBL/GenBank/DDBJ databases">
        <title>Coral-associated bacteria.</title>
        <authorList>
            <person name="Tang K."/>
            <person name="Wang X."/>
        </authorList>
    </citation>
    <scope>NUCLEOTIDE SEQUENCE</scope>
    <source>
        <strain evidence="6">SCSIO 43006</strain>
    </source>
</reference>
<sequence>MHHKKGGKKKATLLSATLLSATCMIGSGWLFSAQLTARYAGNWAFMAWILAAALVLMVGLCLARVVSIYPVRGALAQACAFSYNSIFGMPFSFANWFGILMVVATEAQATTQYLSSAIGSSLLIESHSLTIWGKLLALSILALYLLINFYGIRWLTKINNIVTVLKIFTPLFALTVLLIVVFARNHIGSNFSLPSSQEFEFHSAFSAIIGAGLIYSYNGFQVSVAFASEIKNPKRNIPLAITLSIVIITLVYLSLQFAFMEAVPHQVLIENGGWQGLNFASPLLDLATLLGLHFLALILLADSITSPSASGYTYLGASSRILFAMAKVGQMPRWLAVLDPVHNISRRSILVNWVLAAIVLANADSWAALMVIVTGYHIVSYMAAPISMGALEPSTRWFGLIVFILLGLLMQTLQSSSLLLVCASLSVLVSIYAGLHITKAGFHKLIIFTFPFLAYLWSLYFISNAWLIISASAAFYLLISSRYYVEFCKSYKARD</sequence>
<name>A0ABY4V7D8_9GAMM</name>
<feature type="transmembrane region" description="Helical" evidence="5">
    <location>
        <begin position="81"/>
        <end position="104"/>
    </location>
</feature>
<feature type="transmembrane region" description="Helical" evidence="5">
    <location>
        <begin position="43"/>
        <end position="69"/>
    </location>
</feature>
<dbReference type="Pfam" id="PF13520">
    <property type="entry name" value="AA_permease_2"/>
    <property type="match status" value="1"/>
</dbReference>
<protein>
    <submittedName>
        <fullName evidence="6">APC family permease</fullName>
    </submittedName>
</protein>
<evidence type="ECO:0000256" key="2">
    <source>
        <dbReference type="ARBA" id="ARBA00022692"/>
    </source>
</evidence>
<feature type="transmembrane region" description="Helical" evidence="5">
    <location>
        <begin position="394"/>
        <end position="411"/>
    </location>
</feature>
<evidence type="ECO:0000313" key="7">
    <source>
        <dbReference type="Proteomes" id="UP001055658"/>
    </source>
</evidence>
<dbReference type="PANTHER" id="PTHR47547:SF1">
    <property type="entry name" value="ASPARTATE-PROTON SYMPORTER"/>
    <property type="match status" value="1"/>
</dbReference>
<keyword evidence="2 5" id="KW-0812">Transmembrane</keyword>
<dbReference type="Proteomes" id="UP001055658">
    <property type="component" value="Chromosome"/>
</dbReference>
<organism evidence="6 7">
    <name type="scientific">Microbulbifer variabilis</name>
    <dbReference type="NCBI Taxonomy" id="266805"/>
    <lineage>
        <taxon>Bacteria</taxon>
        <taxon>Pseudomonadati</taxon>
        <taxon>Pseudomonadota</taxon>
        <taxon>Gammaproteobacteria</taxon>
        <taxon>Cellvibrionales</taxon>
        <taxon>Microbulbiferaceae</taxon>
        <taxon>Microbulbifer</taxon>
    </lineage>
</organism>
<dbReference type="InterPro" id="IPR002293">
    <property type="entry name" value="AA/rel_permease1"/>
</dbReference>
<proteinExistence type="predicted"/>
<feature type="transmembrane region" description="Helical" evidence="5">
    <location>
        <begin position="12"/>
        <end position="31"/>
    </location>
</feature>
<accession>A0ABY4V7D8</accession>
<evidence type="ECO:0000256" key="1">
    <source>
        <dbReference type="ARBA" id="ARBA00004141"/>
    </source>
</evidence>
<feature type="transmembrane region" description="Helical" evidence="5">
    <location>
        <begin position="279"/>
        <end position="300"/>
    </location>
</feature>
<feature type="transmembrane region" description="Helical" evidence="5">
    <location>
        <begin position="131"/>
        <end position="152"/>
    </location>
</feature>
<dbReference type="PANTHER" id="PTHR47547">
    <property type="match status" value="1"/>
</dbReference>
<comment type="subcellular location">
    <subcellularLocation>
        <location evidence="1">Membrane</location>
        <topology evidence="1">Multi-pass membrane protein</topology>
    </subcellularLocation>
</comment>
<evidence type="ECO:0000313" key="6">
    <source>
        <dbReference type="EMBL" id="USD20186.1"/>
    </source>
</evidence>
<feature type="transmembrane region" description="Helical" evidence="5">
    <location>
        <begin position="350"/>
        <end position="373"/>
    </location>
</feature>
<keyword evidence="3 5" id="KW-1133">Transmembrane helix</keyword>
<evidence type="ECO:0000256" key="4">
    <source>
        <dbReference type="ARBA" id="ARBA00023136"/>
    </source>
</evidence>
<gene>
    <name evidence="6" type="ORF">MJO52_13980</name>
</gene>
<dbReference type="PIRSF" id="PIRSF006060">
    <property type="entry name" value="AA_transporter"/>
    <property type="match status" value="1"/>
</dbReference>
<evidence type="ECO:0000256" key="3">
    <source>
        <dbReference type="ARBA" id="ARBA00022989"/>
    </source>
</evidence>
<feature type="transmembrane region" description="Helical" evidence="5">
    <location>
        <begin position="203"/>
        <end position="227"/>
    </location>
</feature>
<dbReference type="RefSeq" id="WP_252082333.1">
    <property type="nucleotide sequence ID" value="NZ_CP092418.1"/>
</dbReference>
<dbReference type="InterPro" id="IPR052962">
    <property type="entry name" value="AA_Transporter_AGT"/>
</dbReference>
<dbReference type="EMBL" id="CP092418">
    <property type="protein sequence ID" value="USD20186.1"/>
    <property type="molecule type" value="Genomic_DNA"/>
</dbReference>
<dbReference type="Gene3D" id="1.20.1740.10">
    <property type="entry name" value="Amino acid/polyamine transporter I"/>
    <property type="match status" value="1"/>
</dbReference>
<keyword evidence="7" id="KW-1185">Reference proteome</keyword>
<keyword evidence="4 5" id="KW-0472">Membrane</keyword>
<evidence type="ECO:0000256" key="5">
    <source>
        <dbReference type="SAM" id="Phobius"/>
    </source>
</evidence>